<name>A0A1X9ST97_9BACT</name>
<proteinExistence type="predicted"/>
<dbReference type="STRING" id="1660064.CIGN_1137"/>
<sequence length="190" mass="21230">MKITKWAIPLLIASNLIAANDSYIIEADGEFGKELKALVEKHAKDNNLSVKVYENSNKQSSKFEDDEDDRFINIGINKNANYNSDKGKELYEKNCKSCHGEKGTKRAMSVSERLSDMSGDDIADSMAGYRGDAQYGGRLKYIMRPIAIRMSLKDLGHIIAYLKGDNAFAVDEDENENIKTTPTTQGSYLE</sequence>
<organism evidence="1 2">
    <name type="scientific">Campylobacter devanensis</name>
    <dbReference type="NCBI Taxonomy" id="3161138"/>
    <lineage>
        <taxon>Bacteria</taxon>
        <taxon>Pseudomonadati</taxon>
        <taxon>Campylobacterota</taxon>
        <taxon>Epsilonproteobacteria</taxon>
        <taxon>Campylobacterales</taxon>
        <taxon>Campylobacteraceae</taxon>
        <taxon>Campylobacter</taxon>
    </lineage>
</organism>
<dbReference type="OrthoDB" id="5373067at2"/>
<dbReference type="AlphaFoldDB" id="A0A1X9ST97"/>
<dbReference type="KEGG" id="cdev:CIGN_1137"/>
<dbReference type="GO" id="GO:0020037">
    <property type="term" value="F:heme binding"/>
    <property type="evidence" value="ECO:0007669"/>
    <property type="project" value="InterPro"/>
</dbReference>
<dbReference type="GO" id="GO:0009055">
    <property type="term" value="F:electron transfer activity"/>
    <property type="evidence" value="ECO:0007669"/>
    <property type="project" value="InterPro"/>
</dbReference>
<dbReference type="Gene3D" id="1.10.760.10">
    <property type="entry name" value="Cytochrome c-like domain"/>
    <property type="match status" value="1"/>
</dbReference>
<evidence type="ECO:0000313" key="1">
    <source>
        <dbReference type="EMBL" id="ARQ99405.1"/>
    </source>
</evidence>
<gene>
    <name evidence="1" type="ORF">CIGN_1137</name>
</gene>
<dbReference type="EMBL" id="CP018788">
    <property type="protein sequence ID" value="ARQ99405.1"/>
    <property type="molecule type" value="Genomic_DNA"/>
</dbReference>
<keyword evidence="2" id="KW-1185">Reference proteome</keyword>
<dbReference type="PROSITE" id="PS51007">
    <property type="entry name" value="CYTC"/>
    <property type="match status" value="1"/>
</dbReference>
<dbReference type="InterPro" id="IPR009056">
    <property type="entry name" value="Cyt_c-like_dom"/>
</dbReference>
<dbReference type="Proteomes" id="UP000194309">
    <property type="component" value="Chromosome"/>
</dbReference>
<protein>
    <submittedName>
        <fullName evidence="1">Cytochrome c</fullName>
    </submittedName>
</protein>
<evidence type="ECO:0000313" key="2">
    <source>
        <dbReference type="Proteomes" id="UP000194309"/>
    </source>
</evidence>
<accession>A0A381DA86</accession>
<accession>A0A1X9ST97</accession>
<dbReference type="Pfam" id="PF00034">
    <property type="entry name" value="Cytochrom_C"/>
    <property type="match status" value="1"/>
</dbReference>
<dbReference type="SUPFAM" id="SSF46626">
    <property type="entry name" value="Cytochrome c"/>
    <property type="match status" value="1"/>
</dbReference>
<dbReference type="InterPro" id="IPR036909">
    <property type="entry name" value="Cyt_c-like_dom_sf"/>
</dbReference>
<reference evidence="1 2" key="1">
    <citation type="journal article" date="2017" name="Genome Biol. Evol.">
        <title>Comparative Genomic Analysis Identifies a Campylobacter Clade Deficient in Selenium Metabolism.</title>
        <authorList>
            <person name="Miller W.G."/>
            <person name="Yee E."/>
            <person name="Lopes B.S."/>
            <person name="Chapman M.H."/>
            <person name="Huynh S."/>
            <person name="Bono J.L."/>
            <person name="Parker C.T."/>
            <person name="Strachan N.J.C."/>
            <person name="Forbes K.J."/>
        </authorList>
    </citation>
    <scope>NUCLEOTIDE SEQUENCE [LARGE SCALE GENOMIC DNA]</scope>
    <source>
        <strain evidence="1 2">NCTC 13003</strain>
    </source>
</reference>